<dbReference type="RefSeq" id="WP_193137317.1">
    <property type="nucleotide sequence ID" value="NZ_CP050500.1"/>
</dbReference>
<dbReference type="AlphaFoldDB" id="A0ABD7BQR7"/>
<dbReference type="NCBIfam" id="TIGR01554">
    <property type="entry name" value="major_cap_HK97"/>
    <property type="match status" value="1"/>
</dbReference>
<protein>
    <submittedName>
        <fullName evidence="4">Phage major capsid protein</fullName>
    </submittedName>
</protein>
<evidence type="ECO:0000313" key="5">
    <source>
        <dbReference type="Proteomes" id="UP000593972"/>
    </source>
</evidence>
<accession>A0ABD7BQR7</accession>
<dbReference type="SUPFAM" id="SSF56563">
    <property type="entry name" value="Major capsid protein gp5"/>
    <property type="match status" value="1"/>
</dbReference>
<dbReference type="Gene3D" id="3.30.2400.10">
    <property type="entry name" value="Major capsid protein gp5"/>
    <property type="match status" value="1"/>
</dbReference>
<feature type="region of interest" description="Disordered" evidence="2">
    <location>
        <begin position="85"/>
        <end position="110"/>
    </location>
</feature>
<evidence type="ECO:0000313" key="4">
    <source>
        <dbReference type="EMBL" id="QOP54935.1"/>
    </source>
</evidence>
<reference evidence="4 5" key="1">
    <citation type="submission" date="2020-03" db="EMBL/GenBank/DDBJ databases">
        <title>Complete genome sequence of Lactobacillus paracasei strain NFFJ04, isolated from animal feed.</title>
        <authorList>
            <person name="Jung J.Y."/>
        </authorList>
    </citation>
    <scope>NUCLEOTIDE SEQUENCE [LARGE SCALE GENOMIC DNA]</scope>
    <source>
        <strain evidence="4 5">NFFJ04</strain>
    </source>
</reference>
<dbReference type="Pfam" id="PF05065">
    <property type="entry name" value="Phage_capsid"/>
    <property type="match status" value="1"/>
</dbReference>
<dbReference type="Gene3D" id="3.30.2320.10">
    <property type="entry name" value="hypothetical protein PF0899 domain"/>
    <property type="match status" value="1"/>
</dbReference>
<evidence type="ECO:0000259" key="3">
    <source>
        <dbReference type="Pfam" id="PF05065"/>
    </source>
</evidence>
<feature type="domain" description="Phage capsid-like C-terminal" evidence="3">
    <location>
        <begin position="155"/>
        <end position="401"/>
    </location>
</feature>
<name>A0ABD7BQR7_LACPA</name>
<dbReference type="EMBL" id="CP050500">
    <property type="protein sequence ID" value="QOP54935.1"/>
    <property type="molecule type" value="Genomic_DNA"/>
</dbReference>
<sequence length="416" mass="44615">MANPIIINARLNLTRAALDKKSKALKALRDKQADLLRAAEDAENEDDLDAVDQNNTELEKQITDLQGKVDVLTKQVEDLQAELDKANEPAGADGTDEAGDGTDNKKGARSKMGVITITPGATDEAQAKQTRSMIDFVNTKGEKRAGITSTDIGAIIPKQLVYKAQDEVKTAYDLSQFADVIKVNEGGGSYVVAKKVDDALVAQEELAANPDLGKPDLINVDWALKTYRGQMSGSNESLDDAQDLNQLIQRILEQKVLNTNNKQLAAIYATAPAAVASTTDDVKKIINVDLDPAYLINGAIVASQSAFQILDTLKDGEGRYLMQPNVTSPTKRSFLGLPVAVIGDALFGKAGEAHAFIGDSKRFAKMFTKGDVYLSYEQFANFGKGFVAAIRADYKAADTNAGRFVTLTAPTAPAGK</sequence>
<gene>
    <name evidence="4" type="ORF">HCJ88_03730</name>
</gene>
<dbReference type="InterPro" id="IPR024455">
    <property type="entry name" value="Phage_capsid"/>
</dbReference>
<evidence type="ECO:0000256" key="1">
    <source>
        <dbReference type="ARBA" id="ARBA00004328"/>
    </source>
</evidence>
<proteinExistence type="predicted"/>
<organism evidence="4 5">
    <name type="scientific">Lacticaseibacillus paracasei</name>
    <name type="common">Lactobacillus paracasei</name>
    <dbReference type="NCBI Taxonomy" id="1597"/>
    <lineage>
        <taxon>Bacteria</taxon>
        <taxon>Bacillati</taxon>
        <taxon>Bacillota</taxon>
        <taxon>Bacilli</taxon>
        <taxon>Lactobacillales</taxon>
        <taxon>Lactobacillaceae</taxon>
        <taxon>Lacticaseibacillus</taxon>
    </lineage>
</organism>
<comment type="subcellular location">
    <subcellularLocation>
        <location evidence="1">Virion</location>
    </subcellularLocation>
</comment>
<dbReference type="InterPro" id="IPR054612">
    <property type="entry name" value="Phage_capsid-like_C"/>
</dbReference>
<dbReference type="Proteomes" id="UP000593972">
    <property type="component" value="Chromosome"/>
</dbReference>
<evidence type="ECO:0000256" key="2">
    <source>
        <dbReference type="SAM" id="MobiDB-lite"/>
    </source>
</evidence>